<evidence type="ECO:0000313" key="5">
    <source>
        <dbReference type="Proteomes" id="UP001530400"/>
    </source>
</evidence>
<comment type="subcellular location">
    <subcellularLocation>
        <location evidence="1">Membrane</location>
    </subcellularLocation>
</comment>
<dbReference type="AlphaFoldDB" id="A0ABD3N2T8"/>
<protein>
    <recommendedName>
        <fullName evidence="3">VASt domain-containing protein</fullName>
    </recommendedName>
</protein>
<reference evidence="4 5" key="1">
    <citation type="submission" date="2024-10" db="EMBL/GenBank/DDBJ databases">
        <title>Updated reference genomes for cyclostephanoid diatoms.</title>
        <authorList>
            <person name="Roberts W.R."/>
            <person name="Alverson A.J."/>
        </authorList>
    </citation>
    <scope>NUCLEOTIDE SEQUENCE [LARGE SCALE GENOMIC DNA]</scope>
    <source>
        <strain evidence="4 5">AJA010-31</strain>
    </source>
</reference>
<evidence type="ECO:0000256" key="2">
    <source>
        <dbReference type="ARBA" id="ARBA00023136"/>
    </source>
</evidence>
<dbReference type="Proteomes" id="UP001530400">
    <property type="component" value="Unassembled WGS sequence"/>
</dbReference>
<feature type="domain" description="VASt" evidence="3">
    <location>
        <begin position="1"/>
        <end position="97"/>
    </location>
</feature>
<evidence type="ECO:0000313" key="4">
    <source>
        <dbReference type="EMBL" id="KAL3768862.1"/>
    </source>
</evidence>
<keyword evidence="5" id="KW-1185">Reference proteome</keyword>
<keyword evidence="2" id="KW-0472">Membrane</keyword>
<dbReference type="Pfam" id="PF16016">
    <property type="entry name" value="VASt"/>
    <property type="match status" value="1"/>
</dbReference>
<name>A0ABD3N2T8_9STRA</name>
<dbReference type="PANTHER" id="PTHR47666:SF1">
    <property type="entry name" value="PROTEIN VASCULAR ASSOCIATED DEATH 1, CHLOROPLASTIC"/>
    <property type="match status" value="1"/>
</dbReference>
<proteinExistence type="predicted"/>
<dbReference type="EMBL" id="JALLPJ020001341">
    <property type="protein sequence ID" value="KAL3768862.1"/>
    <property type="molecule type" value="Genomic_DNA"/>
</dbReference>
<dbReference type="GO" id="GO:0016020">
    <property type="term" value="C:membrane"/>
    <property type="evidence" value="ECO:0007669"/>
    <property type="project" value="UniProtKB-SubCell"/>
</dbReference>
<sequence>MAPPSAKAFKTQYLHRFGALGLCLESSTIVEDVPMTDCFVVDDRLWICQDHNGCTVRATFQIRFVKTTMFRRIIESATRTEFEKWWTRFGEMMMELQCSDYVSIDDDDFELVAKELEEITQMLECEVQDMVLPDTLKKIRSSSMRLSIVAKRASMRRASKTAPKSGNINMALFASNAYRFAVSLVEKSASALKDESQSGNVLLILAANETLLALAEQMKELSAANKIMVSALESTTCVK</sequence>
<organism evidence="4 5">
    <name type="scientific">Cyclotella atomus</name>
    <dbReference type="NCBI Taxonomy" id="382360"/>
    <lineage>
        <taxon>Eukaryota</taxon>
        <taxon>Sar</taxon>
        <taxon>Stramenopiles</taxon>
        <taxon>Ochrophyta</taxon>
        <taxon>Bacillariophyta</taxon>
        <taxon>Coscinodiscophyceae</taxon>
        <taxon>Thalassiosirophycidae</taxon>
        <taxon>Stephanodiscales</taxon>
        <taxon>Stephanodiscaceae</taxon>
        <taxon>Cyclotella</taxon>
    </lineage>
</organism>
<dbReference type="InterPro" id="IPR031968">
    <property type="entry name" value="VASt"/>
</dbReference>
<comment type="caution">
    <text evidence="4">The sequence shown here is derived from an EMBL/GenBank/DDBJ whole genome shotgun (WGS) entry which is preliminary data.</text>
</comment>
<evidence type="ECO:0000256" key="1">
    <source>
        <dbReference type="ARBA" id="ARBA00004370"/>
    </source>
</evidence>
<gene>
    <name evidence="4" type="ORF">ACHAWO_013148</name>
</gene>
<evidence type="ECO:0000259" key="3">
    <source>
        <dbReference type="PROSITE" id="PS51778"/>
    </source>
</evidence>
<accession>A0ABD3N2T8</accession>
<dbReference type="PROSITE" id="PS51778">
    <property type="entry name" value="VAST"/>
    <property type="match status" value="1"/>
</dbReference>
<dbReference type="PANTHER" id="PTHR47666">
    <property type="entry name" value="PROTEIN VASCULAR ASSOCIATED DEATH 1, CHLOROPLASTIC"/>
    <property type="match status" value="1"/>
</dbReference>